<protein>
    <submittedName>
        <fullName evidence="2">Uncharacterized protein</fullName>
    </submittedName>
</protein>
<gene>
    <name evidence="2" type="ORF">R1sor_024081</name>
</gene>
<evidence type="ECO:0000256" key="1">
    <source>
        <dbReference type="SAM" id="MobiDB-lite"/>
    </source>
</evidence>
<dbReference type="AlphaFoldDB" id="A0ABD3GSP2"/>
<accession>A0ABD3GSP2</accession>
<keyword evidence="3" id="KW-1185">Reference proteome</keyword>
<name>A0ABD3GSP2_9MARC</name>
<proteinExistence type="predicted"/>
<dbReference type="Proteomes" id="UP001633002">
    <property type="component" value="Unassembled WGS sequence"/>
</dbReference>
<feature type="region of interest" description="Disordered" evidence="1">
    <location>
        <begin position="1"/>
        <end position="33"/>
    </location>
</feature>
<reference evidence="2 3" key="1">
    <citation type="submission" date="2024-09" db="EMBL/GenBank/DDBJ databases">
        <title>Chromosome-scale assembly of Riccia sorocarpa.</title>
        <authorList>
            <person name="Paukszto L."/>
        </authorList>
    </citation>
    <scope>NUCLEOTIDE SEQUENCE [LARGE SCALE GENOMIC DNA]</scope>
    <source>
        <strain evidence="2">LP-2024</strain>
        <tissue evidence="2">Aerial parts of the thallus</tissue>
    </source>
</reference>
<feature type="compositionally biased region" description="Basic residues" evidence="1">
    <location>
        <begin position="1"/>
        <end position="11"/>
    </location>
</feature>
<evidence type="ECO:0000313" key="3">
    <source>
        <dbReference type="Proteomes" id="UP001633002"/>
    </source>
</evidence>
<dbReference type="EMBL" id="JBJQOH010000007">
    <property type="protein sequence ID" value="KAL3681125.1"/>
    <property type="molecule type" value="Genomic_DNA"/>
</dbReference>
<evidence type="ECO:0000313" key="2">
    <source>
        <dbReference type="EMBL" id="KAL3681125.1"/>
    </source>
</evidence>
<comment type="caution">
    <text evidence="2">The sequence shown here is derived from an EMBL/GenBank/DDBJ whole genome shotgun (WGS) entry which is preliminary data.</text>
</comment>
<sequence length="118" mass="12715">MAGRSRGKSRKVVPVAESKGDAAGAPRSSATTPEEVFMVKQRPMRTVQANGANTPSTLPCPIVKDHDEDMASIAKQIIEDIEMADLLSIAALFPDTMLPLVFCVLGRNRCEPFTNSVN</sequence>
<organism evidence="2 3">
    <name type="scientific">Riccia sorocarpa</name>
    <dbReference type="NCBI Taxonomy" id="122646"/>
    <lineage>
        <taxon>Eukaryota</taxon>
        <taxon>Viridiplantae</taxon>
        <taxon>Streptophyta</taxon>
        <taxon>Embryophyta</taxon>
        <taxon>Marchantiophyta</taxon>
        <taxon>Marchantiopsida</taxon>
        <taxon>Marchantiidae</taxon>
        <taxon>Marchantiales</taxon>
        <taxon>Ricciaceae</taxon>
        <taxon>Riccia</taxon>
    </lineage>
</organism>